<evidence type="ECO:0000313" key="4">
    <source>
        <dbReference type="EMBL" id="PWJ29957.1"/>
    </source>
</evidence>
<dbReference type="AlphaFoldDB" id="A0A2Y9BCT0"/>
<evidence type="ECO:0000313" key="5">
    <source>
        <dbReference type="Proteomes" id="UP000245845"/>
    </source>
</evidence>
<reference evidence="4 5" key="1">
    <citation type="submission" date="2018-05" db="EMBL/GenBank/DDBJ databases">
        <title>The Hungate 1000. A catalogue of reference genomes from the rumen microbiome.</title>
        <authorList>
            <person name="Kelly W."/>
        </authorList>
    </citation>
    <scope>NUCLEOTIDE SEQUENCE [LARGE SCALE GENOMIC DNA]</scope>
    <source>
        <strain evidence="4 5">NLAE-zl-C242</strain>
    </source>
</reference>
<dbReference type="Proteomes" id="UP000245845">
    <property type="component" value="Unassembled WGS sequence"/>
</dbReference>
<feature type="domain" description="Carbohydrate kinase PfkB" evidence="3">
    <location>
        <begin position="47"/>
        <end position="288"/>
    </location>
</feature>
<evidence type="ECO:0000259" key="3">
    <source>
        <dbReference type="Pfam" id="PF00294"/>
    </source>
</evidence>
<gene>
    <name evidence="4" type="ORF">A8806_105260</name>
</gene>
<evidence type="ECO:0000256" key="2">
    <source>
        <dbReference type="ARBA" id="ARBA00022777"/>
    </source>
</evidence>
<keyword evidence="2 4" id="KW-0418">Kinase</keyword>
<dbReference type="PANTHER" id="PTHR42774:SF3">
    <property type="entry name" value="KETOHEXOKINASE"/>
    <property type="match status" value="1"/>
</dbReference>
<dbReference type="GO" id="GO:0016301">
    <property type="term" value="F:kinase activity"/>
    <property type="evidence" value="ECO:0007669"/>
    <property type="project" value="UniProtKB-KW"/>
</dbReference>
<evidence type="ECO:0000256" key="1">
    <source>
        <dbReference type="ARBA" id="ARBA00022679"/>
    </source>
</evidence>
<dbReference type="PANTHER" id="PTHR42774">
    <property type="entry name" value="PHOSPHOTRANSFERASE SYSTEM TRANSPORT PROTEIN"/>
    <property type="match status" value="1"/>
</dbReference>
<dbReference type="InterPro" id="IPR002173">
    <property type="entry name" value="Carboh/pur_kinase_PfkB_CS"/>
</dbReference>
<accession>A0A2Y9BCT0</accession>
<protein>
    <submittedName>
        <fullName evidence="4">Sulfofructose kinase</fullName>
    </submittedName>
</protein>
<sequence>MDVVGVGYPVQDMLVRIEQIPKARVHVLSKILSSSWQGGGMVSTGLAAASVLGARAGIIGVVGGDLYGKACINDFKMNGVDTSHLYVDEEGTTNYTIVLTETYTKERCFVANDGSKRNLKAEELDEAYISQAKYLLVTEMDEISIKAAIIARANGVKVVIDADLYEKRTMDNIELIDVFICSEEFYQGMFEDEDYIGHCREIQAMGPEVALVTLGDKGCRGVYKDTVIDQKAFTEIDVVDTNGAGDVFHGAFIYGMLQGWEPEYIARFASAVSAIKCTRQGGRAGIPDAETTRKFLETGVIDYTEIDKRVDIYKKGLF</sequence>
<proteinExistence type="predicted"/>
<comment type="caution">
    <text evidence="4">The sequence shown here is derived from an EMBL/GenBank/DDBJ whole genome shotgun (WGS) entry which is preliminary data.</text>
</comment>
<dbReference type="InterPro" id="IPR052562">
    <property type="entry name" value="Ketohexokinase-related"/>
</dbReference>
<dbReference type="InterPro" id="IPR011611">
    <property type="entry name" value="PfkB_dom"/>
</dbReference>
<dbReference type="RefSeq" id="WP_181368654.1">
    <property type="nucleotide sequence ID" value="NZ_BAAACK010000018.1"/>
</dbReference>
<dbReference type="Pfam" id="PF00294">
    <property type="entry name" value="PfkB"/>
    <property type="match status" value="1"/>
</dbReference>
<dbReference type="Gene3D" id="3.40.1190.20">
    <property type="match status" value="1"/>
</dbReference>
<name>A0A2Y9BCT0_9FIRM</name>
<dbReference type="PROSITE" id="PS00584">
    <property type="entry name" value="PFKB_KINASES_2"/>
    <property type="match status" value="1"/>
</dbReference>
<dbReference type="SUPFAM" id="SSF53613">
    <property type="entry name" value="Ribokinase-like"/>
    <property type="match status" value="1"/>
</dbReference>
<dbReference type="InterPro" id="IPR029056">
    <property type="entry name" value="Ribokinase-like"/>
</dbReference>
<dbReference type="EMBL" id="QGDL01000005">
    <property type="protein sequence ID" value="PWJ29957.1"/>
    <property type="molecule type" value="Genomic_DNA"/>
</dbReference>
<organism evidence="4 5">
    <name type="scientific">Faecalicatena orotica</name>
    <dbReference type="NCBI Taxonomy" id="1544"/>
    <lineage>
        <taxon>Bacteria</taxon>
        <taxon>Bacillati</taxon>
        <taxon>Bacillota</taxon>
        <taxon>Clostridia</taxon>
        <taxon>Lachnospirales</taxon>
        <taxon>Lachnospiraceae</taxon>
        <taxon>Faecalicatena</taxon>
    </lineage>
</organism>
<keyword evidence="5" id="KW-1185">Reference proteome</keyword>
<keyword evidence="1" id="KW-0808">Transferase</keyword>